<evidence type="ECO:0000259" key="1">
    <source>
        <dbReference type="PROSITE" id="PS51085"/>
    </source>
</evidence>
<dbReference type="SUPFAM" id="SSF54292">
    <property type="entry name" value="2Fe-2S ferredoxin-like"/>
    <property type="match status" value="1"/>
</dbReference>
<evidence type="ECO:0000313" key="3">
    <source>
        <dbReference type="Proteomes" id="UP001500795"/>
    </source>
</evidence>
<dbReference type="Proteomes" id="UP001500795">
    <property type="component" value="Unassembled WGS sequence"/>
</dbReference>
<dbReference type="EMBL" id="BAABCX010000001">
    <property type="protein sequence ID" value="GAA3525936.1"/>
    <property type="molecule type" value="Genomic_DNA"/>
</dbReference>
<accession>A0ABP6V2H3</accession>
<dbReference type="InterPro" id="IPR006058">
    <property type="entry name" value="2Fe2S_fd_BS"/>
</dbReference>
<dbReference type="Pfam" id="PF00111">
    <property type="entry name" value="Fer2"/>
    <property type="match status" value="1"/>
</dbReference>
<keyword evidence="3" id="KW-1185">Reference proteome</keyword>
<dbReference type="Gene3D" id="3.10.20.30">
    <property type="match status" value="1"/>
</dbReference>
<dbReference type="PROSITE" id="PS00197">
    <property type="entry name" value="2FE2S_FER_1"/>
    <property type="match status" value="1"/>
</dbReference>
<reference evidence="3" key="1">
    <citation type="journal article" date="2019" name="Int. J. Syst. Evol. Microbiol.">
        <title>The Global Catalogue of Microorganisms (GCM) 10K type strain sequencing project: providing services to taxonomists for standard genome sequencing and annotation.</title>
        <authorList>
            <consortium name="The Broad Institute Genomics Platform"/>
            <consortium name="The Broad Institute Genome Sequencing Center for Infectious Disease"/>
            <person name="Wu L."/>
            <person name="Ma J."/>
        </authorList>
    </citation>
    <scope>NUCLEOTIDE SEQUENCE [LARGE SCALE GENOMIC DNA]</scope>
    <source>
        <strain evidence="3">JCM 17110</strain>
    </source>
</reference>
<dbReference type="PROSITE" id="PS51085">
    <property type="entry name" value="2FE2S_FER_2"/>
    <property type="match status" value="1"/>
</dbReference>
<dbReference type="InterPro" id="IPR012675">
    <property type="entry name" value="Beta-grasp_dom_sf"/>
</dbReference>
<dbReference type="RefSeq" id="WP_344953562.1">
    <property type="nucleotide sequence ID" value="NZ_BAABCX010000001.1"/>
</dbReference>
<protein>
    <recommendedName>
        <fullName evidence="1">2Fe-2S ferredoxin-type domain-containing protein</fullName>
    </recommendedName>
</protein>
<sequence length="106" mass="11334">MTAHRITLQRDGQPPEQFIVQPGQTLLAGAEAVHNRPVPVGCRGGGCGLCRVRILAGDYQRGRMSRAYISIQDEQDGVALACRVLPLTDMDIMLAPLTVPAPAITA</sequence>
<organism evidence="2 3">
    <name type="scientific">Zobellella aerophila</name>
    <dbReference type="NCBI Taxonomy" id="870480"/>
    <lineage>
        <taxon>Bacteria</taxon>
        <taxon>Pseudomonadati</taxon>
        <taxon>Pseudomonadota</taxon>
        <taxon>Gammaproteobacteria</taxon>
        <taxon>Aeromonadales</taxon>
        <taxon>Aeromonadaceae</taxon>
        <taxon>Zobellella</taxon>
    </lineage>
</organism>
<gene>
    <name evidence="2" type="ORF">GCM10022394_01240</name>
</gene>
<comment type="caution">
    <text evidence="2">The sequence shown here is derived from an EMBL/GenBank/DDBJ whole genome shotgun (WGS) entry which is preliminary data.</text>
</comment>
<dbReference type="InterPro" id="IPR036010">
    <property type="entry name" value="2Fe-2S_ferredoxin-like_sf"/>
</dbReference>
<feature type="domain" description="2Fe-2S ferredoxin-type" evidence="1">
    <location>
        <begin position="4"/>
        <end position="98"/>
    </location>
</feature>
<dbReference type="InterPro" id="IPR001041">
    <property type="entry name" value="2Fe-2S_ferredoxin-type"/>
</dbReference>
<name>A0ABP6V2H3_9GAMM</name>
<evidence type="ECO:0000313" key="2">
    <source>
        <dbReference type="EMBL" id="GAA3525936.1"/>
    </source>
</evidence>
<proteinExistence type="predicted"/>